<dbReference type="Proteomes" id="UP000732377">
    <property type="component" value="Unassembled WGS sequence"/>
</dbReference>
<dbReference type="PANTHER" id="PTHR38479:SF2">
    <property type="entry name" value="WINGED HELIX DNA-BINDING DOMAIN-CONTAINING PROTEIN"/>
    <property type="match status" value="1"/>
</dbReference>
<sequence length="409" mass="44952">MVGAGYTSFRKRKSPLPVGRGLFAFARVQAPPGGGTCPTREGRSEMRDARCAQCERYAQNQWLGRERRTGGVVELARHLVGIQSQLRTTPDLAARARLAGARPGDVRRELEETRRLVRTWTVRGTLHVVAAEDLPLLWRALRPEWESRWSKYLDKHVTRVQREAAAAACLQILARGPATRAELLEGAQQILGCRDEWVAYLFSSWGGVLKDLAYAGRVVYGPERDGEVQFVRTEDWLDLPVADMDPDDALAVLLERYLRAYSPARIQDFAHWSGVSVRRAREALTRLGGRVAVRDGWLVPEGEGGGSCAPDRQAGGPGADAGCVRLLPKFDPFLLAHADKFDLDEDHYKAVFRAAADVAAVILSGGRVIGTWRAEGSRVVPALFGPVDDAAAAELAQEVEAVSAWLRQG</sequence>
<organism evidence="1 2">
    <name type="scientific">Symbiobacterium thermophilum</name>
    <dbReference type="NCBI Taxonomy" id="2734"/>
    <lineage>
        <taxon>Bacteria</taxon>
        <taxon>Bacillati</taxon>
        <taxon>Bacillota</taxon>
        <taxon>Clostridia</taxon>
        <taxon>Eubacteriales</taxon>
        <taxon>Symbiobacteriaceae</taxon>
        <taxon>Symbiobacterium</taxon>
    </lineage>
</organism>
<evidence type="ECO:0000313" key="1">
    <source>
        <dbReference type="EMBL" id="MBY6277387.1"/>
    </source>
</evidence>
<dbReference type="EMBL" id="PIUK01000172">
    <property type="protein sequence ID" value="MBY6277387.1"/>
    <property type="molecule type" value="Genomic_DNA"/>
</dbReference>
<protein>
    <recommendedName>
        <fullName evidence="3">Winged helix DNA-binding domain-containing protein</fullName>
    </recommendedName>
</protein>
<dbReference type="Pfam" id="PF06224">
    <property type="entry name" value="AlkZ-like"/>
    <property type="match status" value="1"/>
</dbReference>
<name>A0A953LKT7_SYMTR</name>
<gene>
    <name evidence="1" type="ORF">CWE10_14465</name>
</gene>
<reference evidence="1" key="1">
    <citation type="submission" date="2017-11" db="EMBL/GenBank/DDBJ databases">
        <title>Three new genomes from thermophilic consortium.</title>
        <authorList>
            <person name="Quaggio R."/>
            <person name="Amgarten D."/>
            <person name="Setubal J.C."/>
        </authorList>
    </citation>
    <scope>NUCLEOTIDE SEQUENCE</scope>
    <source>
        <strain evidence="1">ZCTH01-B2</strain>
    </source>
</reference>
<evidence type="ECO:0000313" key="2">
    <source>
        <dbReference type="Proteomes" id="UP000732377"/>
    </source>
</evidence>
<dbReference type="AlphaFoldDB" id="A0A953LKT7"/>
<dbReference type="PANTHER" id="PTHR38479">
    <property type="entry name" value="LMO0824 PROTEIN"/>
    <property type="match status" value="1"/>
</dbReference>
<comment type="caution">
    <text evidence="1">The sequence shown here is derived from an EMBL/GenBank/DDBJ whole genome shotgun (WGS) entry which is preliminary data.</text>
</comment>
<dbReference type="InterPro" id="IPR009351">
    <property type="entry name" value="AlkZ-like"/>
</dbReference>
<proteinExistence type="predicted"/>
<evidence type="ECO:0008006" key="3">
    <source>
        <dbReference type="Google" id="ProtNLM"/>
    </source>
</evidence>
<accession>A0A953LKT7</accession>